<feature type="repeat" description="ANK" evidence="7">
    <location>
        <begin position="174"/>
        <end position="207"/>
    </location>
</feature>
<evidence type="ECO:0000256" key="7">
    <source>
        <dbReference type="PROSITE-ProRule" id="PRU00023"/>
    </source>
</evidence>
<evidence type="ECO:0000256" key="2">
    <source>
        <dbReference type="ARBA" id="ARBA00022692"/>
    </source>
</evidence>
<dbReference type="SMART" id="SM00248">
    <property type="entry name" value="ANK"/>
    <property type="match status" value="6"/>
</dbReference>
<sequence>MAEKRLYDAASTGDTNSLQELLQEDPLLLNRVSFTSPNKTPLHIATIHCQLPFIEEILNLNPQLAEELDSQLSSPLHIASAKGHVEIARKLLSAAPDMCLSRDCQGRNPLHVAAMKGHVEVLAEIIQTVPCASREQVGHRNDTVLHLCIKYGQLEALEILVLHLNELLDEENDDGDTILHLAVRDRRIEIIQYLVGNSNIDVNAKNSKGQTPMDILQQNPSHPTNSQIIHTLAPRLHTTTTQTQEPKSLNQTRDSIMVVAVLIATMAFQAGVTPPGGVRQDNLTEDPSGKPLLHPQFAGESVIAHRRPIAYKNFIFANTTAFVTSMATIMFLINGLKGPVFMWVLRVIMSLTLTSIAATYVIALLVVTPKRHWRSLTDVIEHGLGLGLWCGVMGIVVVGNVVSVIGRRFKNKGIVVWRPRRSRDLGDVRNGTGC</sequence>
<evidence type="ECO:0000313" key="11">
    <source>
        <dbReference type="Proteomes" id="UP000826271"/>
    </source>
</evidence>
<protein>
    <recommendedName>
        <fullName evidence="9">PGG domain-containing protein</fullName>
    </recommendedName>
</protein>
<dbReference type="AlphaFoldDB" id="A0AAV6WDD6"/>
<dbReference type="Pfam" id="PF13962">
    <property type="entry name" value="PGG"/>
    <property type="match status" value="1"/>
</dbReference>
<evidence type="ECO:0000256" key="3">
    <source>
        <dbReference type="ARBA" id="ARBA00022737"/>
    </source>
</evidence>
<dbReference type="PROSITE" id="PS50297">
    <property type="entry name" value="ANK_REP_REGION"/>
    <property type="match status" value="3"/>
</dbReference>
<evidence type="ECO:0000313" key="10">
    <source>
        <dbReference type="EMBL" id="KAG8368699.1"/>
    </source>
</evidence>
<comment type="subcellular location">
    <subcellularLocation>
        <location evidence="1">Membrane</location>
        <topology evidence="1">Multi-pass membrane protein</topology>
    </subcellularLocation>
</comment>
<dbReference type="InterPro" id="IPR036770">
    <property type="entry name" value="Ankyrin_rpt-contain_sf"/>
</dbReference>
<keyword evidence="2 8" id="KW-0812">Transmembrane</keyword>
<dbReference type="Proteomes" id="UP000826271">
    <property type="component" value="Unassembled WGS sequence"/>
</dbReference>
<dbReference type="EMBL" id="WHWC01000015">
    <property type="protein sequence ID" value="KAG8368699.1"/>
    <property type="molecule type" value="Genomic_DNA"/>
</dbReference>
<evidence type="ECO:0000259" key="9">
    <source>
        <dbReference type="Pfam" id="PF13962"/>
    </source>
</evidence>
<dbReference type="Pfam" id="PF12796">
    <property type="entry name" value="Ank_2"/>
    <property type="match status" value="2"/>
</dbReference>
<evidence type="ECO:0000256" key="1">
    <source>
        <dbReference type="ARBA" id="ARBA00004141"/>
    </source>
</evidence>
<dbReference type="InterPro" id="IPR002110">
    <property type="entry name" value="Ankyrin_rpt"/>
</dbReference>
<evidence type="ECO:0000256" key="5">
    <source>
        <dbReference type="ARBA" id="ARBA00023043"/>
    </source>
</evidence>
<dbReference type="SUPFAM" id="SSF48403">
    <property type="entry name" value="Ankyrin repeat"/>
    <property type="match status" value="1"/>
</dbReference>
<organism evidence="10 11">
    <name type="scientific">Buddleja alternifolia</name>
    <dbReference type="NCBI Taxonomy" id="168488"/>
    <lineage>
        <taxon>Eukaryota</taxon>
        <taxon>Viridiplantae</taxon>
        <taxon>Streptophyta</taxon>
        <taxon>Embryophyta</taxon>
        <taxon>Tracheophyta</taxon>
        <taxon>Spermatophyta</taxon>
        <taxon>Magnoliopsida</taxon>
        <taxon>eudicotyledons</taxon>
        <taxon>Gunneridae</taxon>
        <taxon>Pentapetalae</taxon>
        <taxon>asterids</taxon>
        <taxon>lamiids</taxon>
        <taxon>Lamiales</taxon>
        <taxon>Scrophulariaceae</taxon>
        <taxon>Buddlejeae</taxon>
        <taxon>Buddleja</taxon>
    </lineage>
</organism>
<keyword evidence="6 8" id="KW-0472">Membrane</keyword>
<dbReference type="GO" id="GO:0005886">
    <property type="term" value="C:plasma membrane"/>
    <property type="evidence" value="ECO:0007669"/>
    <property type="project" value="TreeGrafter"/>
</dbReference>
<dbReference type="PANTHER" id="PTHR24186">
    <property type="entry name" value="PROTEIN PHOSPHATASE 1 REGULATORY SUBUNIT"/>
    <property type="match status" value="1"/>
</dbReference>
<feature type="transmembrane region" description="Helical" evidence="8">
    <location>
        <begin position="386"/>
        <end position="405"/>
    </location>
</feature>
<feature type="repeat" description="ANK" evidence="7">
    <location>
        <begin position="105"/>
        <end position="127"/>
    </location>
</feature>
<dbReference type="InterPro" id="IPR026961">
    <property type="entry name" value="PGG_dom"/>
</dbReference>
<feature type="transmembrane region" description="Helical" evidence="8">
    <location>
        <begin position="343"/>
        <end position="366"/>
    </location>
</feature>
<evidence type="ECO:0000256" key="4">
    <source>
        <dbReference type="ARBA" id="ARBA00022989"/>
    </source>
</evidence>
<keyword evidence="3" id="KW-0677">Repeat</keyword>
<dbReference type="Gene3D" id="1.25.40.20">
    <property type="entry name" value="Ankyrin repeat-containing domain"/>
    <property type="match status" value="1"/>
</dbReference>
<gene>
    <name evidence="10" type="ORF">BUALT_Bualt15G0072800</name>
</gene>
<comment type="caution">
    <text evidence="10">The sequence shown here is derived from an EMBL/GenBank/DDBJ whole genome shotgun (WGS) entry which is preliminary data.</text>
</comment>
<name>A0AAV6WDD6_9LAMI</name>
<reference evidence="10" key="1">
    <citation type="submission" date="2019-10" db="EMBL/GenBank/DDBJ databases">
        <authorList>
            <person name="Zhang R."/>
            <person name="Pan Y."/>
            <person name="Wang J."/>
            <person name="Ma R."/>
            <person name="Yu S."/>
        </authorList>
    </citation>
    <scope>NUCLEOTIDE SEQUENCE</scope>
    <source>
        <strain evidence="10">LA-IB0</strain>
        <tissue evidence="10">Leaf</tissue>
    </source>
</reference>
<dbReference type="Pfam" id="PF00023">
    <property type="entry name" value="Ank"/>
    <property type="match status" value="1"/>
</dbReference>
<evidence type="ECO:0000256" key="6">
    <source>
        <dbReference type="ARBA" id="ARBA00023136"/>
    </source>
</evidence>
<keyword evidence="11" id="KW-1185">Reference proteome</keyword>
<accession>A0AAV6WDD6</accession>
<feature type="repeat" description="ANK" evidence="7">
    <location>
        <begin position="71"/>
        <end position="103"/>
    </location>
</feature>
<proteinExistence type="predicted"/>
<keyword evidence="5 7" id="KW-0040">ANK repeat</keyword>
<dbReference type="PROSITE" id="PS50088">
    <property type="entry name" value="ANK_REPEAT"/>
    <property type="match status" value="3"/>
</dbReference>
<keyword evidence="4 8" id="KW-1133">Transmembrane helix</keyword>
<dbReference type="PANTHER" id="PTHR24186:SF37">
    <property type="entry name" value="PGG DOMAIN-CONTAINING PROTEIN"/>
    <property type="match status" value="1"/>
</dbReference>
<evidence type="ECO:0000256" key="8">
    <source>
        <dbReference type="SAM" id="Phobius"/>
    </source>
</evidence>
<feature type="domain" description="PGG" evidence="9">
    <location>
        <begin position="247"/>
        <end position="366"/>
    </location>
</feature>
<feature type="transmembrane region" description="Helical" evidence="8">
    <location>
        <begin position="255"/>
        <end position="272"/>
    </location>
</feature>
<feature type="transmembrane region" description="Helical" evidence="8">
    <location>
        <begin position="314"/>
        <end position="336"/>
    </location>
</feature>